<protein>
    <submittedName>
        <fullName evidence="2">Uncharacterized protein</fullName>
    </submittedName>
</protein>
<evidence type="ECO:0000256" key="1">
    <source>
        <dbReference type="SAM" id="Coils"/>
    </source>
</evidence>
<reference evidence="2 3" key="1">
    <citation type="submission" date="2019-03" db="EMBL/GenBank/DDBJ databases">
        <title>Genomic Encyclopedia of Archaeal and Bacterial Type Strains, Phase II (KMG-II): from individual species to whole genera.</title>
        <authorList>
            <person name="Goeker M."/>
        </authorList>
    </citation>
    <scope>NUCLEOTIDE SEQUENCE [LARGE SCALE GENOMIC DNA]</scope>
    <source>
        <strain evidence="2 3">DSM 28353</strain>
    </source>
</reference>
<proteinExistence type="predicted"/>
<keyword evidence="1" id="KW-0175">Coiled coil</keyword>
<dbReference type="OrthoDB" id="796548at2"/>
<feature type="coiled-coil region" evidence="1">
    <location>
        <begin position="116"/>
        <end position="143"/>
    </location>
</feature>
<sequence length="147" mass="16399">MDNLSLTVKERILLIAGHAKLSKMEFFKDLGMSYANFKGEQKKSGLSSDALLKVLSKYPEINPSWLLLGEGEMLRPMPVGVVENKPVVANESPAPISMQELQLALYDTLKELGTLIAEHALHVQALTKRVELLEKKGKDSKKKKKKK</sequence>
<dbReference type="EMBL" id="SNYV01000017">
    <property type="protein sequence ID" value="TDQ75425.1"/>
    <property type="molecule type" value="Genomic_DNA"/>
</dbReference>
<gene>
    <name evidence="2" type="ORF">CLV99_4030</name>
</gene>
<evidence type="ECO:0000313" key="3">
    <source>
        <dbReference type="Proteomes" id="UP000295292"/>
    </source>
</evidence>
<dbReference type="Proteomes" id="UP000295292">
    <property type="component" value="Unassembled WGS sequence"/>
</dbReference>
<name>A0A4R6W8U4_9SPHI</name>
<dbReference type="RefSeq" id="WP_133586181.1">
    <property type="nucleotide sequence ID" value="NZ_SNYV01000017.1"/>
</dbReference>
<keyword evidence="3" id="KW-1185">Reference proteome</keyword>
<dbReference type="AlphaFoldDB" id="A0A4R6W8U4"/>
<evidence type="ECO:0000313" key="2">
    <source>
        <dbReference type="EMBL" id="TDQ75425.1"/>
    </source>
</evidence>
<organism evidence="2 3">
    <name type="scientific">Sphingobacterium yanglingense</name>
    <dbReference type="NCBI Taxonomy" id="1437280"/>
    <lineage>
        <taxon>Bacteria</taxon>
        <taxon>Pseudomonadati</taxon>
        <taxon>Bacteroidota</taxon>
        <taxon>Sphingobacteriia</taxon>
        <taxon>Sphingobacteriales</taxon>
        <taxon>Sphingobacteriaceae</taxon>
        <taxon>Sphingobacterium</taxon>
    </lineage>
</organism>
<accession>A0A4R6W8U4</accession>
<comment type="caution">
    <text evidence="2">The sequence shown here is derived from an EMBL/GenBank/DDBJ whole genome shotgun (WGS) entry which is preliminary data.</text>
</comment>